<proteinExistence type="predicted"/>
<evidence type="ECO:0000256" key="1">
    <source>
        <dbReference type="SAM" id="MobiDB-lite"/>
    </source>
</evidence>
<organism evidence="2 3">
    <name type="scientific">Steinernema hermaphroditum</name>
    <dbReference type="NCBI Taxonomy" id="289476"/>
    <lineage>
        <taxon>Eukaryota</taxon>
        <taxon>Metazoa</taxon>
        <taxon>Ecdysozoa</taxon>
        <taxon>Nematoda</taxon>
        <taxon>Chromadorea</taxon>
        <taxon>Rhabditida</taxon>
        <taxon>Tylenchina</taxon>
        <taxon>Panagrolaimomorpha</taxon>
        <taxon>Strongyloidoidea</taxon>
        <taxon>Steinernematidae</taxon>
        <taxon>Steinernema</taxon>
    </lineage>
</organism>
<name>A0AA39M231_9BILA</name>
<dbReference type="EMBL" id="JAUCMV010000002">
    <property type="protein sequence ID" value="KAK0417710.1"/>
    <property type="molecule type" value="Genomic_DNA"/>
</dbReference>
<gene>
    <name evidence="2" type="ORF">QR680_013165</name>
</gene>
<protein>
    <submittedName>
        <fullName evidence="2">Uncharacterized protein</fullName>
    </submittedName>
</protein>
<dbReference type="Proteomes" id="UP001175271">
    <property type="component" value="Unassembled WGS sequence"/>
</dbReference>
<evidence type="ECO:0000313" key="3">
    <source>
        <dbReference type="Proteomes" id="UP001175271"/>
    </source>
</evidence>
<dbReference type="AlphaFoldDB" id="A0AA39M231"/>
<keyword evidence="3" id="KW-1185">Reference proteome</keyword>
<feature type="compositionally biased region" description="Acidic residues" evidence="1">
    <location>
        <begin position="20"/>
        <end position="34"/>
    </location>
</feature>
<accession>A0AA39M231</accession>
<feature type="region of interest" description="Disordered" evidence="1">
    <location>
        <begin position="1"/>
        <end position="57"/>
    </location>
</feature>
<comment type="caution">
    <text evidence="2">The sequence shown here is derived from an EMBL/GenBank/DDBJ whole genome shotgun (WGS) entry which is preliminary data.</text>
</comment>
<evidence type="ECO:0000313" key="2">
    <source>
        <dbReference type="EMBL" id="KAK0417710.1"/>
    </source>
</evidence>
<sequence length="116" mass="13657">MHSQHEQSLVAHGIEGGIETGEEHDEGFESDQENEEHIPDRHAHSFPSAGKRVLKNRRRPDFEKEDVTILRIQLLQQEIQRSELQCQLLREKLLIVQEKRQLLRHTTIILEDFFGE</sequence>
<reference evidence="2" key="1">
    <citation type="submission" date="2023-06" db="EMBL/GenBank/DDBJ databases">
        <title>Genomic analysis of the entomopathogenic nematode Steinernema hermaphroditum.</title>
        <authorList>
            <person name="Schwarz E.M."/>
            <person name="Heppert J.K."/>
            <person name="Baniya A."/>
            <person name="Schwartz H.T."/>
            <person name="Tan C.-H."/>
            <person name="Antoshechkin I."/>
            <person name="Sternberg P.W."/>
            <person name="Goodrich-Blair H."/>
            <person name="Dillman A.R."/>
        </authorList>
    </citation>
    <scope>NUCLEOTIDE SEQUENCE</scope>
    <source>
        <strain evidence="2">PS9179</strain>
        <tissue evidence="2">Whole animal</tissue>
    </source>
</reference>